<dbReference type="EMBL" id="JAAONZ010000018">
    <property type="protein sequence ID" value="NHO67563.1"/>
    <property type="molecule type" value="Genomic_DNA"/>
</dbReference>
<keyword evidence="1" id="KW-1133">Transmembrane helix</keyword>
<dbReference type="Proteomes" id="UP000787472">
    <property type="component" value="Unassembled WGS sequence"/>
</dbReference>
<reference evidence="3" key="1">
    <citation type="submission" date="2020-03" db="EMBL/GenBank/DDBJ databases">
        <authorList>
            <person name="Guo F."/>
        </authorList>
    </citation>
    <scope>NUCLEOTIDE SEQUENCE</scope>
    <source>
        <strain evidence="3">JCM 30134</strain>
    </source>
</reference>
<accession>A0A9E5T3Y6</accession>
<dbReference type="PANTHER" id="PTHR43031">
    <property type="entry name" value="FAD-DEPENDENT OXIDOREDUCTASE"/>
    <property type="match status" value="1"/>
</dbReference>
<evidence type="ECO:0000259" key="2">
    <source>
        <dbReference type="PROSITE" id="PS50206"/>
    </source>
</evidence>
<proteinExistence type="predicted"/>
<dbReference type="PANTHER" id="PTHR43031:SF18">
    <property type="entry name" value="RHODANESE-RELATED SULFURTRANSFERASES"/>
    <property type="match status" value="1"/>
</dbReference>
<dbReference type="Gene3D" id="3.40.250.10">
    <property type="entry name" value="Rhodanese-like domain"/>
    <property type="match status" value="1"/>
</dbReference>
<feature type="transmembrane region" description="Helical" evidence="1">
    <location>
        <begin position="6"/>
        <end position="25"/>
    </location>
</feature>
<evidence type="ECO:0000313" key="3">
    <source>
        <dbReference type="EMBL" id="NHO67563.1"/>
    </source>
</evidence>
<dbReference type="SMART" id="SM00450">
    <property type="entry name" value="RHOD"/>
    <property type="match status" value="1"/>
</dbReference>
<keyword evidence="4" id="KW-1185">Reference proteome</keyword>
<dbReference type="CDD" id="cd00158">
    <property type="entry name" value="RHOD"/>
    <property type="match status" value="1"/>
</dbReference>
<keyword evidence="1" id="KW-0812">Transmembrane</keyword>
<dbReference type="PROSITE" id="PS50206">
    <property type="entry name" value="RHODANESE_3"/>
    <property type="match status" value="1"/>
</dbReference>
<keyword evidence="1" id="KW-0472">Membrane</keyword>
<dbReference type="InterPro" id="IPR050229">
    <property type="entry name" value="GlpE_sulfurtransferase"/>
</dbReference>
<dbReference type="InterPro" id="IPR036873">
    <property type="entry name" value="Rhodanese-like_dom_sf"/>
</dbReference>
<dbReference type="SUPFAM" id="SSF52821">
    <property type="entry name" value="Rhodanese/Cell cycle control phosphatase"/>
    <property type="match status" value="1"/>
</dbReference>
<dbReference type="InterPro" id="IPR001763">
    <property type="entry name" value="Rhodanese-like_dom"/>
</dbReference>
<organism evidence="3 4">
    <name type="scientific">Pseudomaricurvus hydrocarbonicus</name>
    <dbReference type="NCBI Taxonomy" id="1470433"/>
    <lineage>
        <taxon>Bacteria</taxon>
        <taxon>Pseudomonadati</taxon>
        <taxon>Pseudomonadota</taxon>
        <taxon>Gammaproteobacteria</taxon>
        <taxon>Cellvibrionales</taxon>
        <taxon>Cellvibrionaceae</taxon>
        <taxon>Pseudomaricurvus</taxon>
    </lineage>
</organism>
<evidence type="ECO:0000313" key="4">
    <source>
        <dbReference type="Proteomes" id="UP000787472"/>
    </source>
</evidence>
<name>A0A9E5T3Y6_9GAMM</name>
<gene>
    <name evidence="3" type="ORF">G8770_18615</name>
</gene>
<protein>
    <submittedName>
        <fullName evidence="3">Rhodanese-like domain-containing protein</fullName>
    </submittedName>
</protein>
<dbReference type="AlphaFoldDB" id="A0A9E5T3Y6"/>
<comment type="caution">
    <text evidence="3">The sequence shown here is derived from an EMBL/GenBank/DDBJ whole genome shotgun (WGS) entry which is preliminary data.</text>
</comment>
<evidence type="ECO:0000256" key="1">
    <source>
        <dbReference type="SAM" id="Phobius"/>
    </source>
</evidence>
<sequence>MLVFVAEQWLLVSVLVILVGAYFWTENRKSGDTLSIHSATRVINNGEAVVVDLRDAKEFKSGHIINAINIPHNKLAEQLPQLENHKTKTILLVDKMGQHAGAAGRVLKTNGFTVSRLQGGISEWQGQNLPLVK</sequence>
<dbReference type="Pfam" id="PF00581">
    <property type="entry name" value="Rhodanese"/>
    <property type="match status" value="1"/>
</dbReference>
<feature type="domain" description="Rhodanese" evidence="2">
    <location>
        <begin position="44"/>
        <end position="133"/>
    </location>
</feature>